<dbReference type="Pfam" id="PF03407">
    <property type="entry name" value="Nucleotid_trans"/>
    <property type="match status" value="1"/>
</dbReference>
<gene>
    <name evidence="4" type="ORF">MICPUN_61291</name>
</gene>
<feature type="domain" description="Nucleotide-diphospho-sugar transferase" evidence="3">
    <location>
        <begin position="195"/>
        <end position="480"/>
    </location>
</feature>
<evidence type="ECO:0000256" key="1">
    <source>
        <dbReference type="SAM" id="MobiDB-lite"/>
    </source>
</evidence>
<dbReference type="OMA" id="IFAREEM"/>
<keyword evidence="5" id="KW-1185">Reference proteome</keyword>
<evidence type="ECO:0000259" key="3">
    <source>
        <dbReference type="Pfam" id="PF03407"/>
    </source>
</evidence>
<keyword evidence="4" id="KW-0808">Transferase</keyword>
<keyword evidence="2" id="KW-0732">Signal</keyword>
<accession>C1EC48</accession>
<protein>
    <submittedName>
        <fullName evidence="4">Glycosyltransferase family 77 protein</fullName>
    </submittedName>
</protein>
<dbReference type="OrthoDB" id="540503at2759"/>
<dbReference type="InParanoid" id="C1EC48"/>
<dbReference type="eggNOG" id="ENOG502QSJ9">
    <property type="taxonomic scope" value="Eukaryota"/>
</dbReference>
<organism evidence="4 5">
    <name type="scientific">Micromonas commoda (strain RCC299 / NOUM17 / CCMP2709)</name>
    <name type="common">Picoplanktonic green alga</name>
    <dbReference type="NCBI Taxonomy" id="296587"/>
    <lineage>
        <taxon>Eukaryota</taxon>
        <taxon>Viridiplantae</taxon>
        <taxon>Chlorophyta</taxon>
        <taxon>Mamiellophyceae</taxon>
        <taxon>Mamiellales</taxon>
        <taxon>Mamiellaceae</taxon>
        <taxon>Micromonas</taxon>
    </lineage>
</organism>
<dbReference type="EMBL" id="CP001329">
    <property type="protein sequence ID" value="ACO65837.1"/>
    <property type="molecule type" value="Genomic_DNA"/>
</dbReference>
<name>C1EC48_MICCC</name>
<dbReference type="InterPro" id="IPR053250">
    <property type="entry name" value="Glycosyltransferase_77"/>
</dbReference>
<evidence type="ECO:0000313" key="5">
    <source>
        <dbReference type="Proteomes" id="UP000002009"/>
    </source>
</evidence>
<dbReference type="InterPro" id="IPR005069">
    <property type="entry name" value="Nucl-diP-sugar_transferase"/>
</dbReference>
<dbReference type="AlphaFoldDB" id="C1EC48"/>
<dbReference type="PANTHER" id="PTHR46936">
    <property type="entry name" value="ARABINOSYLTRANSFERASE XEG113"/>
    <property type="match status" value="1"/>
</dbReference>
<feature type="signal peptide" evidence="2">
    <location>
        <begin position="1"/>
        <end position="27"/>
    </location>
</feature>
<feature type="chain" id="PRO_5002909061" evidence="2">
    <location>
        <begin position="28"/>
        <end position="779"/>
    </location>
</feature>
<dbReference type="CAZy" id="GT77">
    <property type="family name" value="Glycosyltransferase Family 77"/>
</dbReference>
<sequence length="779" mass="87478">MARRRLSRVKVPLRLVLPLVLLHAVLRANDLSLLHPEHWFAWSVAADAVGVESHRESRSAPTLPDPQELKARWMAELKPPKGAGIDIGSASKASSWKGFDGSLTSGEGDSLDARIQKERAVTDDEEEEFEGDDPELVIPDPMPVLAHKVAKPETPSAFAALGKFAVGDTVSACFATIEMLDFLVNWLEHASRLEMRNVLVIAMDKHTARWCDENGVARMDASDAIDKSEMNDPRVEVADVGYRMTRGFNLLGEAKTASIAKLLDMGLDVFLSDVDVVWLRNPSDYFESGQLALADVAVTSDCVFGSERRRPGWRDEFGQDPEPTRASANTGVTLFRSNPRAKAFVAAWRRRQRRTRETEPQHNDQQHFQFTLARSHGFEADTEVLKFDNQAPDGKSDKEMFVDDWIRGFRPRYYYAHVGIDGDEETVETKVKVALLPTNLFPNGHLHFVAHHAAKQGFADEVYAVHGTHNYGGSPGKLGRFREHGMWAVDGEEYYFGDLKQKAPKYLKVRFTVPEYLADPTPNLAVGKGERPERHLNLLQWQIERVRDGLALANITGRTLILPPMLCTCDRWWYLFQNCTNGVVTLPFVCPNDHVYLEPLMRKPEKMLRYREHTFLRQRREFAKRASDPRRLEERAIRSVARLTFCEDGDGEGRCAPTPVEGIMTTLPGYVPDPETDSLLDAIAGDPGKDVTVAYGSLAKHVMNALEGNEDADMLVVDGLGRGLNEGWDEGVTPFGGFDTQYMNQVFHKVTEWITESWCCYFHSMEDRGTEEKGAGCQG</sequence>
<dbReference type="Proteomes" id="UP000002009">
    <property type="component" value="Chromosome 9"/>
</dbReference>
<dbReference type="GO" id="GO:0005794">
    <property type="term" value="C:Golgi apparatus"/>
    <property type="evidence" value="ECO:0007669"/>
    <property type="project" value="TreeGrafter"/>
</dbReference>
<evidence type="ECO:0000313" key="4">
    <source>
        <dbReference type="EMBL" id="ACO65837.1"/>
    </source>
</evidence>
<dbReference type="STRING" id="296587.C1EC48"/>
<dbReference type="GO" id="GO:0052636">
    <property type="term" value="F:arabinosyltransferase activity"/>
    <property type="evidence" value="ECO:0007669"/>
    <property type="project" value="TreeGrafter"/>
</dbReference>
<dbReference type="KEGG" id="mis:MICPUN_61291"/>
<proteinExistence type="predicted"/>
<dbReference type="GO" id="GO:0052325">
    <property type="term" value="P:cell wall pectin biosynthetic process"/>
    <property type="evidence" value="ECO:0007669"/>
    <property type="project" value="TreeGrafter"/>
</dbReference>
<dbReference type="RefSeq" id="XP_002504579.1">
    <property type="nucleotide sequence ID" value="XM_002504533.1"/>
</dbReference>
<dbReference type="GeneID" id="8246131"/>
<feature type="region of interest" description="Disordered" evidence="1">
    <location>
        <begin position="84"/>
        <end position="113"/>
    </location>
</feature>
<reference evidence="4 5" key="1">
    <citation type="journal article" date="2009" name="Science">
        <title>Green evolution and dynamic adaptations revealed by genomes of the marine picoeukaryotes Micromonas.</title>
        <authorList>
            <person name="Worden A.Z."/>
            <person name="Lee J.H."/>
            <person name="Mock T."/>
            <person name="Rouze P."/>
            <person name="Simmons M.P."/>
            <person name="Aerts A.L."/>
            <person name="Allen A.E."/>
            <person name="Cuvelier M.L."/>
            <person name="Derelle E."/>
            <person name="Everett M.V."/>
            <person name="Foulon E."/>
            <person name="Grimwood J."/>
            <person name="Gundlach H."/>
            <person name="Henrissat B."/>
            <person name="Napoli C."/>
            <person name="McDonald S.M."/>
            <person name="Parker M.S."/>
            <person name="Rombauts S."/>
            <person name="Salamov A."/>
            <person name="Von Dassow P."/>
            <person name="Badger J.H."/>
            <person name="Coutinho P.M."/>
            <person name="Demir E."/>
            <person name="Dubchak I."/>
            <person name="Gentemann C."/>
            <person name="Eikrem W."/>
            <person name="Gready J.E."/>
            <person name="John U."/>
            <person name="Lanier W."/>
            <person name="Lindquist E.A."/>
            <person name="Lucas S."/>
            <person name="Mayer K.F."/>
            <person name="Moreau H."/>
            <person name="Not F."/>
            <person name="Otillar R."/>
            <person name="Panaud O."/>
            <person name="Pangilinan J."/>
            <person name="Paulsen I."/>
            <person name="Piegu B."/>
            <person name="Poliakov A."/>
            <person name="Robbens S."/>
            <person name="Schmutz J."/>
            <person name="Toulza E."/>
            <person name="Wyss T."/>
            <person name="Zelensky A."/>
            <person name="Zhou K."/>
            <person name="Armbrust E.V."/>
            <person name="Bhattacharya D."/>
            <person name="Goodenough U.W."/>
            <person name="Van de Peer Y."/>
            <person name="Grigoriev I.V."/>
        </authorList>
    </citation>
    <scope>NUCLEOTIDE SEQUENCE [LARGE SCALE GENOMIC DNA]</scope>
    <source>
        <strain evidence="5">RCC299 / NOUM17</strain>
    </source>
</reference>
<evidence type="ECO:0000256" key="2">
    <source>
        <dbReference type="SAM" id="SignalP"/>
    </source>
</evidence>
<dbReference type="PANTHER" id="PTHR46936:SF1">
    <property type="entry name" value="ARABINOSYLTRANSFERASE XEG113"/>
    <property type="match status" value="1"/>
</dbReference>